<organism evidence="1">
    <name type="scientific">Serratia fonticola</name>
    <dbReference type="NCBI Taxonomy" id="47917"/>
    <lineage>
        <taxon>Bacteria</taxon>
        <taxon>Pseudomonadati</taxon>
        <taxon>Pseudomonadota</taxon>
        <taxon>Gammaproteobacteria</taxon>
        <taxon>Enterobacterales</taxon>
        <taxon>Yersiniaceae</taxon>
        <taxon>Serratia</taxon>
    </lineage>
</organism>
<reference evidence="1" key="1">
    <citation type="submission" date="2019-05" db="EMBL/GenBank/DDBJ databases">
        <authorList>
            <consortium name="Pathogen Informatics"/>
        </authorList>
    </citation>
    <scope>NUCLEOTIDE SEQUENCE [LARGE SCALE GENOMIC DNA]</scope>
    <source>
        <strain evidence="1">NCTC12965</strain>
    </source>
</reference>
<evidence type="ECO:0000313" key="1">
    <source>
        <dbReference type="EMBL" id="VTR23476.1"/>
    </source>
</evidence>
<name>A0A4U9TSW8_SERFO</name>
<dbReference type="EMBL" id="CABEEZ010000032">
    <property type="protein sequence ID" value="VTR23476.1"/>
    <property type="molecule type" value="Genomic_DNA"/>
</dbReference>
<gene>
    <name evidence="1" type="ORF">NCTC12965_01776</name>
</gene>
<accession>A0A4U9TSW8</accession>
<proteinExistence type="predicted"/>
<protein>
    <submittedName>
        <fullName evidence="1">Uncharacterized protein</fullName>
    </submittedName>
</protein>
<sequence length="55" mass="6150">MSRNAISARAFRATPEQLYPELFMVYRTGASLPLIYLCAVKGIQGGRANTFALKW</sequence>
<dbReference type="AlphaFoldDB" id="A0A4U9TSW8"/>